<organism evidence="1 2">
    <name type="scientific">Rhodococcus tibetensis</name>
    <dbReference type="NCBI Taxonomy" id="2965064"/>
    <lineage>
        <taxon>Bacteria</taxon>
        <taxon>Bacillati</taxon>
        <taxon>Actinomycetota</taxon>
        <taxon>Actinomycetes</taxon>
        <taxon>Mycobacteriales</taxon>
        <taxon>Nocardiaceae</taxon>
        <taxon>Rhodococcus</taxon>
    </lineage>
</organism>
<comment type="caution">
    <text evidence="1">The sequence shown here is derived from an EMBL/GenBank/DDBJ whole genome shotgun (WGS) entry which is preliminary data.</text>
</comment>
<dbReference type="RefSeq" id="WP_255965815.1">
    <property type="nucleotide sequence ID" value="NZ_JANFQF010000002.1"/>
</dbReference>
<proteinExistence type="predicted"/>
<accession>A0ABT1Q7X2</accession>
<keyword evidence="2" id="KW-1185">Reference proteome</keyword>
<evidence type="ECO:0000313" key="2">
    <source>
        <dbReference type="Proteomes" id="UP001524501"/>
    </source>
</evidence>
<reference evidence="1 2" key="1">
    <citation type="submission" date="2022-07" db="EMBL/GenBank/DDBJ databases">
        <title>Degradation activity of malathion, p-nitrophenol and potential low-temperature adaptation strategy of Rhodococcus sp. FXJ9.536.</title>
        <authorList>
            <person name="Huang J."/>
            <person name="Huang Y."/>
        </authorList>
    </citation>
    <scope>NUCLEOTIDE SEQUENCE [LARGE SCALE GENOMIC DNA]</scope>
    <source>
        <strain evidence="1 2">FXJ9.536</strain>
    </source>
</reference>
<evidence type="ECO:0000313" key="1">
    <source>
        <dbReference type="EMBL" id="MCQ4118344.1"/>
    </source>
</evidence>
<dbReference type="EMBL" id="JANFQF010000002">
    <property type="protein sequence ID" value="MCQ4118344.1"/>
    <property type="molecule type" value="Genomic_DNA"/>
</dbReference>
<name>A0ABT1Q7X2_9NOCA</name>
<dbReference type="Proteomes" id="UP001524501">
    <property type="component" value="Unassembled WGS sequence"/>
</dbReference>
<sequence>MNAVDRTFFDARLDEKIDTDSLSGTAAFNGVEIEIRGTRRSNTGDHCTATIREYSA</sequence>
<gene>
    <name evidence="1" type="ORF">NOF53_03975</name>
</gene>
<protein>
    <submittedName>
        <fullName evidence="1">Uncharacterized protein</fullName>
    </submittedName>
</protein>